<proteinExistence type="predicted"/>
<keyword evidence="2" id="KW-1185">Reference proteome</keyword>
<organism evidence="1 2">
    <name type="scientific">Erwinia phage KEY</name>
    <dbReference type="NCBI Taxonomy" id="2821255"/>
    <lineage>
        <taxon>Viruses</taxon>
        <taxon>Duplodnaviria</taxon>
        <taxon>Heunggongvirae</taxon>
        <taxon>Uroviricota</taxon>
        <taxon>Caudoviricetes</taxon>
        <taxon>Demerecviridae</taxon>
        <taxon>Keyvirus</taxon>
        <taxon>Keyvirus key</taxon>
    </lineage>
</organism>
<gene>
    <name evidence="1" type="ORF">key_081</name>
</gene>
<protein>
    <submittedName>
        <fullName evidence="1">Uncharacterized protein</fullName>
    </submittedName>
</protein>
<evidence type="ECO:0000313" key="1">
    <source>
        <dbReference type="EMBL" id="QYC51572.1"/>
    </source>
</evidence>
<evidence type="ECO:0000313" key="2">
    <source>
        <dbReference type="Proteomes" id="UP001215551"/>
    </source>
</evidence>
<dbReference type="EMBL" id="MZ616364">
    <property type="protein sequence ID" value="QYC51572.1"/>
    <property type="molecule type" value="Genomic_DNA"/>
</dbReference>
<name>A0AAE7WBP5_9CAUD</name>
<accession>A0AAE7WBP5</accession>
<reference evidence="2" key="1">
    <citation type="journal article" date="2023" name="Virus Res">
        <title>Broad-host-range lytic Erwinia phage Key with exopolysaccharide degrading activity.</title>
        <authorList>
            <person name="Zlatohurska M."/>
            <person name="Gorb T."/>
            <person name="Romaniuk L."/>
            <person name="Shenderovska N."/>
            <person name="Faidiuk Y."/>
            <person name="Zhuminska G."/>
            <person name="Hubar Y."/>
            <person name="Hubar O."/>
            <person name="Kropinski A.M."/>
            <person name="Kushkina A."/>
            <person name="Tovkach F."/>
        </authorList>
    </citation>
    <scope>NUCLEOTIDE SEQUENCE [LARGE SCALE GENOMIC DNA]</scope>
</reference>
<sequence length="59" mass="6574">MPVDQSVRNIPEPADAKLERQIKLLNSIHTLLKTSTRTTVDDIIEAANTIKAMQQLSSK</sequence>
<dbReference type="Proteomes" id="UP001215551">
    <property type="component" value="Segment"/>
</dbReference>